<evidence type="ECO:0000256" key="3">
    <source>
        <dbReference type="ARBA" id="ARBA00022840"/>
    </source>
</evidence>
<protein>
    <submittedName>
        <fullName evidence="5">Type II secretion system protein E</fullName>
    </submittedName>
</protein>
<evidence type="ECO:0000313" key="6">
    <source>
        <dbReference type="Proteomes" id="UP000191931"/>
    </source>
</evidence>
<accession>A0A1W1H4K5</accession>
<dbReference type="Gene3D" id="3.30.300.160">
    <property type="entry name" value="Type II secretion system, protein E, N-terminal domain"/>
    <property type="match status" value="1"/>
</dbReference>
<organism evidence="5 6">
    <name type="scientific">Desulfamplus magnetovallimortis</name>
    <dbReference type="NCBI Taxonomy" id="1246637"/>
    <lineage>
        <taxon>Bacteria</taxon>
        <taxon>Pseudomonadati</taxon>
        <taxon>Thermodesulfobacteriota</taxon>
        <taxon>Desulfobacteria</taxon>
        <taxon>Desulfobacterales</taxon>
        <taxon>Desulfobacteraceae</taxon>
        <taxon>Desulfamplus</taxon>
    </lineage>
</organism>
<dbReference type="PROSITE" id="PS00662">
    <property type="entry name" value="T2SP_E"/>
    <property type="match status" value="1"/>
</dbReference>
<dbReference type="PANTHER" id="PTHR30258">
    <property type="entry name" value="TYPE II SECRETION SYSTEM PROTEIN GSPE-RELATED"/>
    <property type="match status" value="1"/>
</dbReference>
<keyword evidence="6" id="KW-1185">Reference proteome</keyword>
<dbReference type="EMBL" id="FWEV01000001">
    <property type="protein sequence ID" value="SLM27374.1"/>
    <property type="molecule type" value="Genomic_DNA"/>
</dbReference>
<dbReference type="InterPro" id="IPR027417">
    <property type="entry name" value="P-loop_NTPase"/>
</dbReference>
<dbReference type="GO" id="GO:0005886">
    <property type="term" value="C:plasma membrane"/>
    <property type="evidence" value="ECO:0007669"/>
    <property type="project" value="TreeGrafter"/>
</dbReference>
<evidence type="ECO:0000256" key="1">
    <source>
        <dbReference type="ARBA" id="ARBA00006611"/>
    </source>
</evidence>
<dbReference type="SUPFAM" id="SSF52540">
    <property type="entry name" value="P-loop containing nucleoside triphosphate hydrolases"/>
    <property type="match status" value="1"/>
</dbReference>
<dbReference type="InterPro" id="IPR037257">
    <property type="entry name" value="T2SS_E_N_sf"/>
</dbReference>
<proteinExistence type="inferred from homology"/>
<feature type="domain" description="Bacterial type II secretion system protein E" evidence="4">
    <location>
        <begin position="354"/>
        <end position="368"/>
    </location>
</feature>
<dbReference type="GO" id="GO:0005524">
    <property type="term" value="F:ATP binding"/>
    <property type="evidence" value="ECO:0007669"/>
    <property type="project" value="UniProtKB-KW"/>
</dbReference>
<dbReference type="AlphaFoldDB" id="A0A1W1H4K5"/>
<dbReference type="SUPFAM" id="SSF160246">
    <property type="entry name" value="EspE N-terminal domain-like"/>
    <property type="match status" value="1"/>
</dbReference>
<dbReference type="InterPro" id="IPR007831">
    <property type="entry name" value="T2SS_GspE_N"/>
</dbReference>
<dbReference type="Proteomes" id="UP000191931">
    <property type="component" value="Unassembled WGS sequence"/>
</dbReference>
<evidence type="ECO:0000313" key="5">
    <source>
        <dbReference type="EMBL" id="SLM27374.1"/>
    </source>
</evidence>
<dbReference type="InterPro" id="IPR003593">
    <property type="entry name" value="AAA+_ATPase"/>
</dbReference>
<dbReference type="InterPro" id="IPR001482">
    <property type="entry name" value="T2SS/T4SS_dom"/>
</dbReference>
<dbReference type="Pfam" id="PF05157">
    <property type="entry name" value="MshEN"/>
    <property type="match status" value="1"/>
</dbReference>
<dbReference type="GO" id="GO:0016887">
    <property type="term" value="F:ATP hydrolysis activity"/>
    <property type="evidence" value="ECO:0007669"/>
    <property type="project" value="TreeGrafter"/>
</dbReference>
<keyword evidence="2" id="KW-0547">Nucleotide-binding</keyword>
<dbReference type="PANTHER" id="PTHR30258:SF13">
    <property type="entry name" value="SECRETION PATHWAY ATPASE-RELATED"/>
    <property type="match status" value="1"/>
</dbReference>
<dbReference type="Gene3D" id="3.40.50.300">
    <property type="entry name" value="P-loop containing nucleotide triphosphate hydrolases"/>
    <property type="match status" value="1"/>
</dbReference>
<evidence type="ECO:0000256" key="2">
    <source>
        <dbReference type="ARBA" id="ARBA00022741"/>
    </source>
</evidence>
<dbReference type="STRING" id="1246637.MTBBW1_10033"/>
<sequence>MLALNLKRADKPAISIDEDILYETISTALGLPYKKIDPLKLDLNLVTKTIPKNFAMKHLMLPVGMDRGNLVVATSDPLNREAVTDIERATSLKVNLIVSSKSDIEKMIADFFGFKHSISAAEEQFSRKGVDLGNLEQYVHLSSSDDLPSTDQHIVNAVNHLFTYSFEQRASDIHVEPKRDTSIVRMRIDGVLHTVYELPKKVHNAVLSRIKTLSGLNMAEKRRPQDGRIKTEKEGVEVEIRVSTIPVAFGEKVVMRIMDPDVLFQKLEELGFEQDDFFKYKKMVQMPHGIILVTGPTGSGKSTTLYSTLRMLSSPEVNIVTIEDPIEMIHEDFNQIAVQPAIDVTFGTILRNILRQDPDIIMVGEIRDLQTAQSAVQAALTGHLVLSTLHTNDTLSTVTRLLDLGIPPFLIHSSLTGIIAQRLVRGICSNCIETFEIDVRKLHAMGFNIHNPPETGRVLLKRGKGCVYCRHTGYKGRKGVFEVLPYSEALKKMTTSDVSLSDLRMAAQQKGFISLRERAVAKMLRGETTYQEVLRVTWEQEY</sequence>
<dbReference type="FunFam" id="3.40.50.300:FF:000398">
    <property type="entry name" value="Type IV pilus assembly ATPase PilB"/>
    <property type="match status" value="1"/>
</dbReference>
<dbReference type="CDD" id="cd01129">
    <property type="entry name" value="PulE-GspE-like"/>
    <property type="match status" value="1"/>
</dbReference>
<comment type="similarity">
    <text evidence="1">Belongs to the GSP E family.</text>
</comment>
<name>A0A1W1H4K5_9BACT</name>
<dbReference type="Gene3D" id="3.30.450.90">
    <property type="match status" value="1"/>
</dbReference>
<dbReference type="Pfam" id="PF00437">
    <property type="entry name" value="T2SSE"/>
    <property type="match status" value="1"/>
</dbReference>
<dbReference type="RefSeq" id="WP_245809195.1">
    <property type="nucleotide sequence ID" value="NZ_LT828540.1"/>
</dbReference>
<evidence type="ECO:0000259" key="4">
    <source>
        <dbReference type="PROSITE" id="PS00662"/>
    </source>
</evidence>
<gene>
    <name evidence="5" type="primary">gspE2</name>
    <name evidence="5" type="ORF">MTBBW1_10033</name>
</gene>
<reference evidence="5 6" key="1">
    <citation type="submission" date="2017-03" db="EMBL/GenBank/DDBJ databases">
        <authorList>
            <person name="Afonso C.L."/>
            <person name="Miller P.J."/>
            <person name="Scott M.A."/>
            <person name="Spackman E."/>
            <person name="Goraichik I."/>
            <person name="Dimitrov K.M."/>
            <person name="Suarez D.L."/>
            <person name="Swayne D.E."/>
        </authorList>
    </citation>
    <scope>NUCLEOTIDE SEQUENCE [LARGE SCALE GENOMIC DNA]</scope>
    <source>
        <strain evidence="5">PRJEB14757</strain>
    </source>
</reference>
<dbReference type="SMART" id="SM00382">
    <property type="entry name" value="AAA"/>
    <property type="match status" value="1"/>
</dbReference>
<keyword evidence="3" id="KW-0067">ATP-binding</keyword>